<reference evidence="1 2" key="1">
    <citation type="submission" date="2014-01" db="EMBL/GenBank/DDBJ databases">
        <title>Genome sequencing of Thermotog hypogea.</title>
        <authorList>
            <person name="Zhang X."/>
            <person name="Alvare G."/>
            <person name="Fristensky B."/>
            <person name="Chen L."/>
            <person name="Suen T."/>
            <person name="Chen Q."/>
            <person name="Ma K."/>
        </authorList>
    </citation>
    <scope>NUCLEOTIDE SEQUENCE [LARGE SCALE GENOMIC DNA]</scope>
    <source>
        <strain evidence="1 2">DSM 11164</strain>
    </source>
</reference>
<evidence type="ECO:0000313" key="2">
    <source>
        <dbReference type="Proteomes" id="UP000077469"/>
    </source>
</evidence>
<keyword evidence="2" id="KW-1185">Reference proteome</keyword>
<dbReference type="RefSeq" id="WP_031505242.1">
    <property type="nucleotide sequence ID" value="NC_022795.1"/>
</dbReference>
<accession>A0A0X1KTP5</accession>
<dbReference type="PaxDb" id="1123384-AJ81_03905"/>
<dbReference type="AlphaFoldDB" id="A0A0X1KTP5"/>
<evidence type="ECO:0000313" key="1">
    <source>
        <dbReference type="EMBL" id="AJC74698.1"/>
    </source>
</evidence>
<proteinExistence type="predicted"/>
<gene>
    <name evidence="1" type="ORF">AJ81_03905</name>
</gene>
<dbReference type="EMBL" id="CP007141">
    <property type="protein sequence ID" value="AJC74698.1"/>
    <property type="molecule type" value="Genomic_DNA"/>
</dbReference>
<protein>
    <submittedName>
        <fullName evidence="1">Uncharacterized protein</fullName>
    </submittedName>
</protein>
<name>A0A0X1KTP5_9THEM</name>
<dbReference type="Proteomes" id="UP000077469">
    <property type="component" value="Chromosome"/>
</dbReference>
<sequence length="233" mass="26722">MRALVIFSLILLATIYLAANYVIYYDCTPDYKTSVLISNLSDEKAYFRVTVYDSNGQRLWRETYNKPPYSSVFIDLSQVVNRSESSWGLVLVQCDQLLHVMVLYREEEGTLLNSNHIIEPLNFSKDAKYYWYSAGYVNAEESQPALILVNPNDKTIDVAVWIYDEAGQLVKDLEGEIEPFAAAYVNLIKYVQQGSGVVDIRSTLPILLAVEHYDDGLLWNINNIVDWYTTTSW</sequence>
<organism evidence="1 2">
    <name type="scientific">Pseudothermotoga hypogea DSM 11164 = NBRC 106472</name>
    <dbReference type="NCBI Taxonomy" id="1123384"/>
    <lineage>
        <taxon>Bacteria</taxon>
        <taxon>Thermotogati</taxon>
        <taxon>Thermotogota</taxon>
        <taxon>Thermotogae</taxon>
        <taxon>Thermotogales</taxon>
        <taxon>Thermotogaceae</taxon>
        <taxon>Pseudothermotoga</taxon>
    </lineage>
</organism>
<dbReference type="KEGG" id="phy:AJ81_03905"/>
<dbReference type="OrthoDB" id="38215at2"/>
<dbReference type="PATRIC" id="fig|1123384.7.peg.764"/>